<dbReference type="OrthoDB" id="9759736at2"/>
<comment type="caution">
    <text evidence="1">The sequence shown here is derived from an EMBL/GenBank/DDBJ whole genome shotgun (WGS) entry which is preliminary data.</text>
</comment>
<gene>
    <name evidence="1" type="ORF">FEZ51_01915</name>
</gene>
<dbReference type="EMBL" id="VBTH01000002">
    <property type="protein sequence ID" value="TLQ05493.1"/>
    <property type="molecule type" value="Genomic_DNA"/>
</dbReference>
<accession>A0A5R9BYV5</accession>
<dbReference type="AlphaFoldDB" id="A0A5R9BYV5"/>
<protein>
    <submittedName>
        <fullName evidence="1">Uncharacterized protein</fullName>
    </submittedName>
</protein>
<evidence type="ECO:0000313" key="2">
    <source>
        <dbReference type="Proteomes" id="UP000305541"/>
    </source>
</evidence>
<proteinExistence type="predicted"/>
<sequence>MGWVDLTDDPETVMGNHMVKPGTWWEEDAKLYAPFNPSRQHTAYEFPYVMIAYKGKDYRVSPYHIQIVEY</sequence>
<dbReference type="Proteomes" id="UP000305541">
    <property type="component" value="Unassembled WGS sequence"/>
</dbReference>
<organism evidence="1 2">
    <name type="scientific">Pediococcus stilesii</name>
    <dbReference type="NCBI Taxonomy" id="331679"/>
    <lineage>
        <taxon>Bacteria</taxon>
        <taxon>Bacillati</taxon>
        <taxon>Bacillota</taxon>
        <taxon>Bacilli</taxon>
        <taxon>Lactobacillales</taxon>
        <taxon>Lactobacillaceae</taxon>
        <taxon>Pediococcus</taxon>
    </lineage>
</organism>
<evidence type="ECO:0000313" key="1">
    <source>
        <dbReference type="EMBL" id="TLQ05493.1"/>
    </source>
</evidence>
<reference evidence="1 2" key="1">
    <citation type="submission" date="2019-05" db="EMBL/GenBank/DDBJ databases">
        <title>The metagenome of a microbial culture collection derived from dairy environment covers the genomic content of the human microbiome.</title>
        <authorList>
            <person name="Roder T."/>
            <person name="Wuthrich D."/>
            <person name="Sattari Z."/>
            <person name="Von Ah U."/>
            <person name="Bar C."/>
            <person name="Ronchi F."/>
            <person name="Macpherson A.J."/>
            <person name="Ganal-Vonarburg S.C."/>
            <person name="Bruggmann R."/>
            <person name="Vergeres G."/>
        </authorList>
    </citation>
    <scope>NUCLEOTIDE SEQUENCE [LARGE SCALE GENOMIC DNA]</scope>
    <source>
        <strain evidence="1 2">FAM 18815</strain>
    </source>
</reference>
<name>A0A5R9BYV5_9LACO</name>